<feature type="transmembrane region" description="Helical" evidence="1">
    <location>
        <begin position="173"/>
        <end position="197"/>
    </location>
</feature>
<evidence type="ECO:0000256" key="1">
    <source>
        <dbReference type="SAM" id="Phobius"/>
    </source>
</evidence>
<name>A0A1N6DY59_9BACT</name>
<evidence type="ECO:0000313" key="3">
    <source>
        <dbReference type="Proteomes" id="UP000185221"/>
    </source>
</evidence>
<evidence type="ECO:0008006" key="4">
    <source>
        <dbReference type="Google" id="ProtNLM"/>
    </source>
</evidence>
<gene>
    <name evidence="2" type="ORF">SAMN05444394_1519</name>
</gene>
<keyword evidence="1" id="KW-0472">Membrane</keyword>
<keyword evidence="3" id="KW-1185">Reference proteome</keyword>
<sequence>MGKLFTLGFSIVLLHTISLGVSFAQDSLPYRDSTTFFKFLEQQEEIPSLEYRYKLELKEGYEALLSDSTFQFSQLDNSTWVSKTYPNFSSWYAAGAEYLAVDSPLLQPEFLVYEEISDYQATQDYVSNLWRNQDIFIPESSPEVGDELVMLANLVPYEPMVKYRFHFFSDFKLVIVVSLIVFFLIMAIGMILFMLVIKTRHSKIEALKEKYEAQIIGPLSAVLFEKSEEEIELMRDADIYAIFPEKDFKKKLFKEVLIEKIISLNKKMKGDFKDKLKSLYKKFKLDVISFQNLKSKRWDVVTRGLVEINEMDLVEALPQVRELTNASNFYIRSQSIATLLNLSEKVDLSTIKKQSYPLSRWQQMNYLRIIKYLHIQKSLKIDTLFYGENQTIRLFGYKLVRMLGRVELVGQLAELAPKVDDVEKIEILKTYQIIGIHTEATFVNQCLRSDNPDLVVAAAKASGVIGDQVSAHILIELLNEQPNFQLKMLFLENLLKLDQSMYQEYISKSNDLELSQIHAHLVDPLLQHV</sequence>
<dbReference type="Proteomes" id="UP000185221">
    <property type="component" value="Unassembled WGS sequence"/>
</dbReference>
<keyword evidence="1" id="KW-1133">Transmembrane helix</keyword>
<keyword evidence="1" id="KW-0812">Transmembrane</keyword>
<organism evidence="2 3">
    <name type="scientific">Algoriphagus halophilus</name>
    <dbReference type="NCBI Taxonomy" id="226505"/>
    <lineage>
        <taxon>Bacteria</taxon>
        <taxon>Pseudomonadati</taxon>
        <taxon>Bacteroidota</taxon>
        <taxon>Cytophagia</taxon>
        <taxon>Cytophagales</taxon>
        <taxon>Cyclobacteriaceae</taxon>
        <taxon>Algoriphagus</taxon>
    </lineage>
</organism>
<dbReference type="RefSeq" id="WP_074224209.1">
    <property type="nucleotide sequence ID" value="NZ_FSRC01000001.1"/>
</dbReference>
<evidence type="ECO:0000313" key="2">
    <source>
        <dbReference type="EMBL" id="SIN75673.1"/>
    </source>
</evidence>
<dbReference type="SUPFAM" id="SSF48371">
    <property type="entry name" value="ARM repeat"/>
    <property type="match status" value="1"/>
</dbReference>
<accession>A0A1N6DY59</accession>
<protein>
    <recommendedName>
        <fullName evidence="4">HEAT repeat domain-containing protein</fullName>
    </recommendedName>
</protein>
<dbReference type="STRING" id="226505.SAMN05444394_1519"/>
<dbReference type="AlphaFoldDB" id="A0A1N6DY59"/>
<proteinExistence type="predicted"/>
<reference evidence="3" key="1">
    <citation type="submission" date="2016-11" db="EMBL/GenBank/DDBJ databases">
        <authorList>
            <person name="Varghese N."/>
            <person name="Submissions S."/>
        </authorList>
    </citation>
    <scope>NUCLEOTIDE SEQUENCE [LARGE SCALE GENOMIC DNA]</scope>
    <source>
        <strain evidence="3">DSM 15292</strain>
    </source>
</reference>
<dbReference type="EMBL" id="FSRC01000001">
    <property type="protein sequence ID" value="SIN75673.1"/>
    <property type="molecule type" value="Genomic_DNA"/>
</dbReference>
<dbReference type="InterPro" id="IPR016024">
    <property type="entry name" value="ARM-type_fold"/>
</dbReference>
<dbReference type="OrthoDB" id="835661at2"/>